<comment type="caution">
    <text evidence="1">The sequence shown here is derived from an EMBL/GenBank/DDBJ whole genome shotgun (WGS) entry which is preliminary data.</text>
</comment>
<keyword evidence="2" id="KW-1185">Reference proteome</keyword>
<sequence>MCYPCIDVRGFKLGLDCIQDQETLFCAEMRVIMEEWRARDKNERLLFEFSTNWDVIASQVFNHLLWCENCKISLDDIHNSGMNAKIRDKTILKQNSIFSKFRTYVLGILSYIGKLNFLRK</sequence>
<protein>
    <submittedName>
        <fullName evidence="1">Uncharacterized protein</fullName>
    </submittedName>
</protein>
<dbReference type="Proteomes" id="UP000245591">
    <property type="component" value="Unassembled WGS sequence"/>
</dbReference>
<evidence type="ECO:0000313" key="1">
    <source>
        <dbReference type="EMBL" id="PWA00522.1"/>
    </source>
</evidence>
<gene>
    <name evidence="1" type="ORF">BB558_003413</name>
</gene>
<organism evidence="1 2">
    <name type="scientific">Smittium angustum</name>
    <dbReference type="NCBI Taxonomy" id="133377"/>
    <lineage>
        <taxon>Eukaryota</taxon>
        <taxon>Fungi</taxon>
        <taxon>Fungi incertae sedis</taxon>
        <taxon>Zoopagomycota</taxon>
        <taxon>Kickxellomycotina</taxon>
        <taxon>Harpellomycetes</taxon>
        <taxon>Harpellales</taxon>
        <taxon>Legeriomycetaceae</taxon>
        <taxon>Smittium</taxon>
    </lineage>
</organism>
<dbReference type="EMBL" id="MBFU01000331">
    <property type="protein sequence ID" value="PWA00522.1"/>
    <property type="molecule type" value="Genomic_DNA"/>
</dbReference>
<reference evidence="1 2" key="1">
    <citation type="journal article" date="2018" name="MBio">
        <title>Comparative Genomics Reveals the Core Gene Toolbox for the Fungus-Insect Symbiosis.</title>
        <authorList>
            <person name="Wang Y."/>
            <person name="Stata M."/>
            <person name="Wang W."/>
            <person name="Stajich J.E."/>
            <person name="White M.M."/>
            <person name="Moncalvo J.M."/>
        </authorList>
    </citation>
    <scope>NUCLEOTIDE SEQUENCE [LARGE SCALE GENOMIC DNA]</scope>
    <source>
        <strain evidence="1 2">AUS-126-30</strain>
    </source>
</reference>
<dbReference type="AlphaFoldDB" id="A0A2U1J604"/>
<name>A0A2U1J604_SMIAN</name>
<evidence type="ECO:0000313" key="2">
    <source>
        <dbReference type="Proteomes" id="UP000245591"/>
    </source>
</evidence>
<proteinExistence type="predicted"/>
<accession>A0A2U1J604</accession>